<feature type="domain" description="UspA" evidence="2">
    <location>
        <begin position="11"/>
        <end position="146"/>
    </location>
</feature>
<reference evidence="4" key="1">
    <citation type="submission" date="2016-10" db="EMBL/GenBank/DDBJ databases">
        <authorList>
            <person name="Varghese N."/>
            <person name="Submissions S."/>
        </authorList>
    </citation>
    <scope>NUCLEOTIDE SEQUENCE [LARGE SCALE GENOMIC DNA]</scope>
    <source>
        <strain evidence="4">DSM 241</strain>
    </source>
</reference>
<gene>
    <name evidence="3" type="ORF">SAMN05444515_10545</name>
</gene>
<dbReference type="RefSeq" id="WP_090252197.1">
    <property type="nucleotide sequence ID" value="NZ_FOAA01000005.1"/>
</dbReference>
<dbReference type="PRINTS" id="PR01438">
    <property type="entry name" value="UNVRSLSTRESS"/>
</dbReference>
<dbReference type="Gene3D" id="3.40.50.620">
    <property type="entry name" value="HUPs"/>
    <property type="match status" value="2"/>
</dbReference>
<feature type="domain" description="UspA" evidence="2">
    <location>
        <begin position="153"/>
        <end position="284"/>
    </location>
</feature>
<dbReference type="PANTHER" id="PTHR46268">
    <property type="entry name" value="STRESS RESPONSE PROTEIN NHAX"/>
    <property type="match status" value="1"/>
</dbReference>
<dbReference type="Proteomes" id="UP000199256">
    <property type="component" value="Unassembled WGS sequence"/>
</dbReference>
<dbReference type="EMBL" id="FOAA01000005">
    <property type="protein sequence ID" value="SEK78607.1"/>
    <property type="molecule type" value="Genomic_DNA"/>
</dbReference>
<proteinExistence type="inferred from homology"/>
<organism evidence="3 4">
    <name type="scientific">Ectothiorhodospira marina</name>
    <dbReference type="NCBI Taxonomy" id="1396821"/>
    <lineage>
        <taxon>Bacteria</taxon>
        <taxon>Pseudomonadati</taxon>
        <taxon>Pseudomonadota</taxon>
        <taxon>Gammaproteobacteria</taxon>
        <taxon>Chromatiales</taxon>
        <taxon>Ectothiorhodospiraceae</taxon>
        <taxon>Ectothiorhodospira</taxon>
    </lineage>
</organism>
<dbReference type="OrthoDB" id="9792500at2"/>
<evidence type="ECO:0000256" key="1">
    <source>
        <dbReference type="ARBA" id="ARBA00008791"/>
    </source>
</evidence>
<dbReference type="InterPro" id="IPR006016">
    <property type="entry name" value="UspA"/>
</dbReference>
<dbReference type="Pfam" id="PF00582">
    <property type="entry name" value="Usp"/>
    <property type="match status" value="2"/>
</dbReference>
<protein>
    <recommendedName>
        <fullName evidence="2">UspA domain-containing protein</fullName>
    </recommendedName>
</protein>
<accession>A0A1H7JXV4</accession>
<dbReference type="PANTHER" id="PTHR46268:SF6">
    <property type="entry name" value="UNIVERSAL STRESS PROTEIN UP12"/>
    <property type="match status" value="1"/>
</dbReference>
<comment type="similarity">
    <text evidence="1">Belongs to the universal stress protein A family.</text>
</comment>
<keyword evidence="4" id="KW-1185">Reference proteome</keyword>
<sequence>MDTDLSLSGGFKRIMLATDGSDAGRGAQAQAVCLARQCGAELLVLRVVLTNPEYESMVPQRMETETREVEQFLEQVADQARKQGVDCRVMSRHGVDASTLVVQQAEQEDVDCVVVGRRHRSDLARLVIGDSTARIIGHAPCSVLVAPQGSAPMRRRILVATDGSAHADAACATAARLALSTGLPLTVLSATLGERSDEQRARANEAVQRVLYKLKPALTPAGIELDGMVEQGRPEAVIVDVARSRGADLVVVGSHGYTALKRLFMGSVSRRVVGNAPCPVLVVR</sequence>
<dbReference type="InterPro" id="IPR014729">
    <property type="entry name" value="Rossmann-like_a/b/a_fold"/>
</dbReference>
<dbReference type="AlphaFoldDB" id="A0A1H7JXV4"/>
<evidence type="ECO:0000313" key="3">
    <source>
        <dbReference type="EMBL" id="SEK78607.1"/>
    </source>
</evidence>
<dbReference type="STRING" id="1396821.SAMN05444515_10545"/>
<dbReference type="SUPFAM" id="SSF52402">
    <property type="entry name" value="Adenine nucleotide alpha hydrolases-like"/>
    <property type="match status" value="2"/>
</dbReference>
<evidence type="ECO:0000313" key="4">
    <source>
        <dbReference type="Proteomes" id="UP000199256"/>
    </source>
</evidence>
<name>A0A1H7JXV4_9GAMM</name>
<evidence type="ECO:0000259" key="2">
    <source>
        <dbReference type="Pfam" id="PF00582"/>
    </source>
</evidence>
<dbReference type="InterPro" id="IPR006015">
    <property type="entry name" value="Universal_stress_UspA"/>
</dbReference>
<dbReference type="CDD" id="cd00293">
    <property type="entry name" value="USP-like"/>
    <property type="match status" value="2"/>
</dbReference>